<keyword evidence="3" id="KW-0237">DNA synthesis</keyword>
<evidence type="ECO:0000256" key="1">
    <source>
        <dbReference type="ARBA" id="ARBA00007405"/>
    </source>
</evidence>
<reference evidence="7" key="2">
    <citation type="submission" date="2022-03" db="EMBL/GenBank/DDBJ databases">
        <title>First case of bacteraemia caused by Dielma fastidiosa in a patient hospitalised with diverticulitis.</title>
        <authorList>
            <person name="Forman-Ankjaer B."/>
            <person name="Hvid-Jensen F."/>
            <person name="Kobel C.M."/>
            <person name="Greve T."/>
        </authorList>
    </citation>
    <scope>NUCLEOTIDE SEQUENCE</scope>
    <source>
        <strain evidence="7">AUH_DF_2021</strain>
    </source>
</reference>
<dbReference type="EC" id="1.17.4.1" evidence="2"/>
<protein>
    <recommendedName>
        <fullName evidence="2">ribonucleoside-diphosphate reductase</fullName>
        <ecNumber evidence="2">1.17.4.1</ecNumber>
    </recommendedName>
</protein>
<dbReference type="RefSeq" id="WP_022939081.1">
    <property type="nucleotide sequence ID" value="NZ_BAABZA010000001.1"/>
</dbReference>
<evidence type="ECO:0000256" key="2">
    <source>
        <dbReference type="ARBA" id="ARBA00012274"/>
    </source>
</evidence>
<reference evidence="8 9" key="1">
    <citation type="submission" date="2018-05" db="EMBL/GenBank/DDBJ databases">
        <title>Genomic Encyclopedia of Type Strains, Phase IV (KMG-IV): sequencing the most valuable type-strain genomes for metagenomic binning, comparative biology and taxonomic classification.</title>
        <authorList>
            <person name="Goeker M."/>
        </authorList>
    </citation>
    <scope>NUCLEOTIDE SEQUENCE [LARGE SCALE GENOMIC DNA]</scope>
    <source>
        <strain evidence="8 9">JC118</strain>
    </source>
</reference>
<dbReference type="Proteomes" id="UP000247612">
    <property type="component" value="Unassembled WGS sequence"/>
</dbReference>
<evidence type="ECO:0000259" key="6">
    <source>
        <dbReference type="Pfam" id="PF12637"/>
    </source>
</evidence>
<dbReference type="NCBIfam" id="TIGR03905">
    <property type="entry name" value="TIGR03905_4_Cys"/>
    <property type="match status" value="1"/>
</dbReference>
<dbReference type="EMBL" id="QJKH01000009">
    <property type="protein sequence ID" value="PXX77883.1"/>
    <property type="molecule type" value="Genomic_DNA"/>
</dbReference>
<keyword evidence="9" id="KW-1185">Reference proteome</keyword>
<feature type="domain" description="TSCPD" evidence="6">
    <location>
        <begin position="6"/>
        <end position="80"/>
    </location>
</feature>
<evidence type="ECO:0000256" key="5">
    <source>
        <dbReference type="ARBA" id="ARBA00047754"/>
    </source>
</evidence>
<dbReference type="GO" id="GO:0071897">
    <property type="term" value="P:DNA biosynthetic process"/>
    <property type="evidence" value="ECO:0007669"/>
    <property type="project" value="UniProtKB-KW"/>
</dbReference>
<dbReference type="AlphaFoldDB" id="A0A2V2FGI5"/>
<comment type="catalytic activity">
    <reaction evidence="5">
        <text>a 2'-deoxyribonucleoside 5'-diphosphate + [thioredoxin]-disulfide + H2O = a ribonucleoside 5'-diphosphate + [thioredoxin]-dithiol</text>
        <dbReference type="Rhea" id="RHEA:23252"/>
        <dbReference type="Rhea" id="RHEA-COMP:10698"/>
        <dbReference type="Rhea" id="RHEA-COMP:10700"/>
        <dbReference type="ChEBI" id="CHEBI:15377"/>
        <dbReference type="ChEBI" id="CHEBI:29950"/>
        <dbReference type="ChEBI" id="CHEBI:50058"/>
        <dbReference type="ChEBI" id="CHEBI:57930"/>
        <dbReference type="ChEBI" id="CHEBI:73316"/>
        <dbReference type="EC" id="1.17.4.1"/>
    </reaction>
</comment>
<evidence type="ECO:0000313" key="9">
    <source>
        <dbReference type="Proteomes" id="UP000247612"/>
    </source>
</evidence>
<dbReference type="InterPro" id="IPR023806">
    <property type="entry name" value="CHP03905"/>
</dbReference>
<evidence type="ECO:0000313" key="8">
    <source>
        <dbReference type="EMBL" id="PXX77883.1"/>
    </source>
</evidence>
<proteinExistence type="inferred from homology"/>
<dbReference type="STRING" id="1034346.GCA_000313565_02799"/>
<gene>
    <name evidence="8" type="ORF">DES51_109137</name>
    <name evidence="7" type="ORF">MQE39_10385</name>
</gene>
<comment type="caution">
    <text evidence="8">The sequence shown here is derived from an EMBL/GenBank/DDBJ whole genome shotgun (WGS) entry which is preliminary data.</text>
</comment>
<evidence type="ECO:0000256" key="3">
    <source>
        <dbReference type="ARBA" id="ARBA00022634"/>
    </source>
</evidence>
<evidence type="ECO:0000313" key="7">
    <source>
        <dbReference type="EMBL" id="MDY5168522.1"/>
    </source>
</evidence>
<dbReference type="GO" id="GO:0000166">
    <property type="term" value="F:nucleotide binding"/>
    <property type="evidence" value="ECO:0007669"/>
    <property type="project" value="UniProtKB-KW"/>
</dbReference>
<name>A0A2V2FGI5_9FIRM</name>
<accession>A0A2V2FGI5</accession>
<dbReference type="GO" id="GO:0004748">
    <property type="term" value="F:ribonucleoside-diphosphate reductase activity, thioredoxin disulfide as acceptor"/>
    <property type="evidence" value="ECO:0007669"/>
    <property type="project" value="UniProtKB-EC"/>
</dbReference>
<dbReference type="Pfam" id="PF12637">
    <property type="entry name" value="TSCPD"/>
    <property type="match status" value="1"/>
</dbReference>
<keyword evidence="4" id="KW-0547">Nucleotide-binding</keyword>
<sequence length="89" mass="9938">MEKYSYRTKGVCSTRMDFEIEGDIIKSLQVMNGCDGNLKGIASIIRNKTIDEVIEAFEGIQCGFKKTSCPDQIACALKLYKEQQHAVKG</sequence>
<dbReference type="Proteomes" id="UP001276902">
    <property type="component" value="Unassembled WGS sequence"/>
</dbReference>
<dbReference type="InterPro" id="IPR024434">
    <property type="entry name" value="TSCPD_dom"/>
</dbReference>
<evidence type="ECO:0000256" key="4">
    <source>
        <dbReference type="ARBA" id="ARBA00022741"/>
    </source>
</evidence>
<organism evidence="8 9">
    <name type="scientific">Dielma fastidiosa</name>
    <dbReference type="NCBI Taxonomy" id="1034346"/>
    <lineage>
        <taxon>Bacteria</taxon>
        <taxon>Bacillati</taxon>
        <taxon>Bacillota</taxon>
        <taxon>Erysipelotrichia</taxon>
        <taxon>Erysipelotrichales</taxon>
        <taxon>Erysipelotrichaceae</taxon>
        <taxon>Dielma</taxon>
    </lineage>
</organism>
<dbReference type="OrthoDB" id="9801525at2"/>
<comment type="similarity">
    <text evidence="1">Belongs to the ribonucleoside diphosphate reductase class-2 family.</text>
</comment>
<dbReference type="GeneID" id="94442610"/>
<dbReference type="EMBL" id="JALDAW010000016">
    <property type="protein sequence ID" value="MDY5168522.1"/>
    <property type="molecule type" value="Genomic_DNA"/>
</dbReference>